<evidence type="ECO:0000313" key="1">
    <source>
        <dbReference type="EMBL" id="NLF55169.1"/>
    </source>
</evidence>
<comment type="caution">
    <text evidence="1">The sequence shown here is derived from an EMBL/GenBank/DDBJ whole genome shotgun (WGS) entry which is preliminary data.</text>
</comment>
<reference evidence="1 2" key="1">
    <citation type="journal article" date="2020" name="Biotechnol. Biofuels">
        <title>New insights from the biogas microbiome by comprehensive genome-resolved metagenomics of nearly 1600 species originating from multiple anaerobic digesters.</title>
        <authorList>
            <person name="Campanaro S."/>
            <person name="Treu L."/>
            <person name="Rodriguez-R L.M."/>
            <person name="Kovalovszki A."/>
            <person name="Ziels R.M."/>
            <person name="Maus I."/>
            <person name="Zhu X."/>
            <person name="Kougias P.G."/>
            <person name="Basile A."/>
            <person name="Luo G."/>
            <person name="Schluter A."/>
            <person name="Konstantinidis K.T."/>
            <person name="Angelidaki I."/>
        </authorList>
    </citation>
    <scope>NUCLEOTIDE SEQUENCE [LARGE SCALE GENOMIC DNA]</scope>
    <source>
        <strain evidence="1">AS06rmzACSIP_256</strain>
    </source>
</reference>
<dbReference type="RefSeq" id="WP_158014382.1">
    <property type="nucleotide sequence ID" value="NZ_MBFM01000003.1"/>
</dbReference>
<proteinExistence type="predicted"/>
<sequence length="67" mass="7685">MNLKRIPFLRAFDPSERRHPAFLLPEGVLEAYACLDLDVQTACRSLLDEGAERALQLRQAFLRRTAN</sequence>
<protein>
    <submittedName>
        <fullName evidence="1">Uncharacterized protein</fullName>
    </submittedName>
</protein>
<dbReference type="AlphaFoldDB" id="A0A7X7R907"/>
<gene>
    <name evidence="1" type="ORF">GX576_12380</name>
</gene>
<dbReference type="Proteomes" id="UP000536534">
    <property type="component" value="Unassembled WGS sequence"/>
</dbReference>
<accession>A0A7X7R907</accession>
<dbReference type="EMBL" id="JAAYYV010000338">
    <property type="protein sequence ID" value="NLF55169.1"/>
    <property type="molecule type" value="Genomic_DNA"/>
</dbReference>
<evidence type="ECO:0000313" key="2">
    <source>
        <dbReference type="Proteomes" id="UP000536534"/>
    </source>
</evidence>
<name>A0A7X7R907_9RHOO</name>
<organism evidence="1 2">
    <name type="scientific">Thauera phenolivorans</name>
    <dbReference type="NCBI Taxonomy" id="1792543"/>
    <lineage>
        <taxon>Bacteria</taxon>
        <taxon>Pseudomonadati</taxon>
        <taxon>Pseudomonadota</taxon>
        <taxon>Betaproteobacteria</taxon>
        <taxon>Rhodocyclales</taxon>
        <taxon>Zoogloeaceae</taxon>
        <taxon>Thauera</taxon>
    </lineage>
</organism>